<feature type="domain" description="MBD" evidence="3">
    <location>
        <begin position="75"/>
        <end position="146"/>
    </location>
</feature>
<proteinExistence type="predicted"/>
<organism evidence="4 5">
    <name type="scientific">Cucurbita argyrosperma subsp. sororia</name>
    <dbReference type="NCBI Taxonomy" id="37648"/>
    <lineage>
        <taxon>Eukaryota</taxon>
        <taxon>Viridiplantae</taxon>
        <taxon>Streptophyta</taxon>
        <taxon>Embryophyta</taxon>
        <taxon>Tracheophyta</taxon>
        <taxon>Spermatophyta</taxon>
        <taxon>Magnoliopsida</taxon>
        <taxon>eudicotyledons</taxon>
        <taxon>Gunneridae</taxon>
        <taxon>Pentapetalae</taxon>
        <taxon>rosids</taxon>
        <taxon>fabids</taxon>
        <taxon>Cucurbitales</taxon>
        <taxon>Cucurbitaceae</taxon>
        <taxon>Cucurbiteae</taxon>
        <taxon>Cucurbita</taxon>
    </lineage>
</organism>
<feature type="compositionally biased region" description="Basic and acidic residues" evidence="1">
    <location>
        <begin position="427"/>
        <end position="445"/>
    </location>
</feature>
<feature type="compositionally biased region" description="Basic residues" evidence="1">
    <location>
        <begin position="505"/>
        <end position="519"/>
    </location>
</feature>
<dbReference type="InterPro" id="IPR001739">
    <property type="entry name" value="Methyl_CpG_DNA-bd"/>
</dbReference>
<feature type="compositionally biased region" description="Basic and acidic residues" evidence="1">
    <location>
        <begin position="534"/>
        <end position="546"/>
    </location>
</feature>
<feature type="domain" description="MBD" evidence="3">
    <location>
        <begin position="229"/>
        <end position="304"/>
    </location>
</feature>
<feature type="compositionally biased region" description="Acidic residues" evidence="1">
    <location>
        <begin position="485"/>
        <end position="494"/>
    </location>
</feature>
<accession>A0AAV6P2S0</accession>
<sequence length="922" mass="102289">MASPNPNSSFLLLFLVTILLTTASLSAADAQQPPNDSLQPPTSSTFSLPKSPPAVEDVIAPQNHAVSLRKVPAGKMVSKGSPDWLPSGWTVQFKVQKTGRKIRFYTNLESGKSFYSKDDVIGYIKSIQSQKSPPTSSRIKTQSGNSPVQLTVKANERPEWLPAGWKVESRTRMSGSNVGGVYKCYIDPVTGNRFYSKPEVFRYLRTVKNKVCTLKERKTSNGKKSRTHVVIEHYKDEDLPPGWIKEIKIREKADGIRKDPFYIDPKSGYVFRSKKDVLRYLETGEISRHAFKPKEGVDNDQESINHKIISSPSTAKGQKPEHPTATPQPLAAGKEMPTESSSEFPGDQILLPSGRYGNLSSELNASVSCVETVTKIVLSQEVVRESSEIKEKSRRSSASPEADLPDGKETERASDDVPVSTSASELEQEKALPKAEKQETNKVDPENTPLSTTASKLQQEKTAICDVMEMGDNGEKIETERDDNGENIETEGGDNGEHTETKRVDSRKKTKTRRFKKKKDISLPRRSSKRLAGRKPESARKVETKEVPQALNRNRLTKVSPDADKACQQLNVGPERGNEAHVSNLKDIPLHENPSNKRKTPPECGLDVPQEKIQRIRTEKKDDVQIEAQLSVPIAEFWSDPCLEFAIKTLTGALPVENATTTDGLVSDPTIDFLQGQKSVKNGSGSCMDKRTQENTKFKNKKEFTSNRPSSSINGLKPELASNIISFQQANDRSNEAVLAFNLSDSGILGEPQNEPCKTSCQKFPPRELHHPPPDRINTCHESNKMALDDQNQKHQTKDTTSETPIAFPFGDSWADPCLDFAFKTLTGAIPIEGSLEIQSYFEERIESSRSQRESSIALPDYGSPNFFQNDISSHFDGPEKSGSVQHLSLDPLLGNVSLPSCSGFTSQQQPRVDRNRPFKGR</sequence>
<feature type="region of interest" description="Disordered" evidence="1">
    <location>
        <begin position="310"/>
        <end position="349"/>
    </location>
</feature>
<feature type="compositionally biased region" description="Basic and acidic residues" evidence="1">
    <location>
        <begin position="473"/>
        <end position="484"/>
    </location>
</feature>
<feature type="region of interest" description="Disordered" evidence="1">
    <location>
        <begin position="586"/>
        <end position="606"/>
    </location>
</feature>
<dbReference type="GO" id="GO:0003677">
    <property type="term" value="F:DNA binding"/>
    <property type="evidence" value="ECO:0007669"/>
    <property type="project" value="InterPro"/>
</dbReference>
<keyword evidence="2" id="KW-0732">Signal</keyword>
<gene>
    <name evidence="4" type="primary">MBD13</name>
    <name evidence="4" type="ORF">SDJN03_03431</name>
</gene>
<dbReference type="EMBL" id="JAGKQH010000002">
    <property type="protein sequence ID" value="KAG6606114.1"/>
    <property type="molecule type" value="Genomic_DNA"/>
</dbReference>
<dbReference type="Proteomes" id="UP000685013">
    <property type="component" value="Chromosome 2"/>
</dbReference>
<dbReference type="CDD" id="cd00122">
    <property type="entry name" value="MBD"/>
    <property type="match status" value="1"/>
</dbReference>
<comment type="caution">
    <text evidence="4">The sequence shown here is derived from an EMBL/GenBank/DDBJ whole genome shotgun (WGS) entry which is preliminary data.</text>
</comment>
<feature type="region of interest" description="Disordered" evidence="1">
    <location>
        <begin position="383"/>
        <end position="550"/>
    </location>
</feature>
<feature type="compositionally biased region" description="Basic and acidic residues" evidence="1">
    <location>
        <begin position="405"/>
        <end position="415"/>
    </location>
</feature>
<feature type="domain" description="MBD" evidence="3">
    <location>
        <begin position="151"/>
        <end position="224"/>
    </location>
</feature>
<reference evidence="4 5" key="1">
    <citation type="journal article" date="2021" name="Hortic Res">
        <title>The domestication of Cucurbita argyrosperma as revealed by the genome of its wild relative.</title>
        <authorList>
            <person name="Barrera-Redondo J."/>
            <person name="Sanchez-de la Vega G."/>
            <person name="Aguirre-Liguori J.A."/>
            <person name="Castellanos-Morales G."/>
            <person name="Gutierrez-Guerrero Y.T."/>
            <person name="Aguirre-Dugua X."/>
            <person name="Aguirre-Planter E."/>
            <person name="Tenaillon M.I."/>
            <person name="Lira-Saade R."/>
            <person name="Eguiarte L.E."/>
        </authorList>
    </citation>
    <scope>NUCLEOTIDE SEQUENCE [LARGE SCALE GENOMIC DNA]</scope>
    <source>
        <strain evidence="4">JBR-2021</strain>
    </source>
</reference>
<dbReference type="Pfam" id="PF01429">
    <property type="entry name" value="MBD"/>
    <property type="match status" value="2"/>
</dbReference>
<keyword evidence="5" id="KW-1185">Reference proteome</keyword>
<feature type="region of interest" description="Disordered" evidence="1">
    <location>
        <begin position="29"/>
        <end position="53"/>
    </location>
</feature>
<feature type="signal peptide" evidence="2">
    <location>
        <begin position="1"/>
        <end position="30"/>
    </location>
</feature>
<protein>
    <submittedName>
        <fullName evidence="4">Methyl-CpG-binding domain-containing protein 13</fullName>
    </submittedName>
</protein>
<dbReference type="PANTHER" id="PTHR34067:SF20">
    <property type="entry name" value="OS08G0206700 PROTEIN"/>
    <property type="match status" value="1"/>
</dbReference>
<dbReference type="AlphaFoldDB" id="A0AAV6P2S0"/>
<dbReference type="PROSITE" id="PS50982">
    <property type="entry name" value="MBD"/>
    <property type="match status" value="3"/>
</dbReference>
<dbReference type="InterPro" id="IPR038945">
    <property type="entry name" value="MBD13-like"/>
</dbReference>
<dbReference type="PANTHER" id="PTHR34067">
    <property type="entry name" value="OS04G0193200 PROTEIN"/>
    <property type="match status" value="1"/>
</dbReference>
<feature type="compositionally biased region" description="Basic and acidic residues" evidence="1">
    <location>
        <begin position="495"/>
        <end position="504"/>
    </location>
</feature>
<feature type="chain" id="PRO_5043966855" evidence="2">
    <location>
        <begin position="31"/>
        <end position="922"/>
    </location>
</feature>
<feature type="compositionally biased region" description="Polar residues" evidence="1">
    <location>
        <begin position="32"/>
        <end position="48"/>
    </location>
</feature>
<evidence type="ECO:0000313" key="4">
    <source>
        <dbReference type="EMBL" id="KAG6606114.1"/>
    </source>
</evidence>
<evidence type="ECO:0000256" key="2">
    <source>
        <dbReference type="SAM" id="SignalP"/>
    </source>
</evidence>
<name>A0AAV6P2S0_9ROSI</name>
<feature type="compositionally biased region" description="Polar residues" evidence="1">
    <location>
        <begin position="448"/>
        <end position="461"/>
    </location>
</feature>
<evidence type="ECO:0000256" key="1">
    <source>
        <dbReference type="SAM" id="MobiDB-lite"/>
    </source>
</evidence>
<feature type="non-terminal residue" evidence="4">
    <location>
        <position position="1"/>
    </location>
</feature>
<evidence type="ECO:0000313" key="5">
    <source>
        <dbReference type="Proteomes" id="UP000685013"/>
    </source>
</evidence>
<evidence type="ECO:0000259" key="3">
    <source>
        <dbReference type="PROSITE" id="PS50982"/>
    </source>
</evidence>